<proteinExistence type="predicted"/>
<dbReference type="NCBIfam" id="NF037979">
    <property type="entry name" value="Na_transp"/>
    <property type="match status" value="1"/>
</dbReference>
<keyword evidence="2" id="KW-0813">Transport</keyword>
<evidence type="ECO:0000256" key="4">
    <source>
        <dbReference type="ARBA" id="ARBA00022989"/>
    </source>
</evidence>
<evidence type="ECO:0000256" key="1">
    <source>
        <dbReference type="ARBA" id="ARBA00004141"/>
    </source>
</evidence>
<comment type="subcellular location">
    <subcellularLocation>
        <location evidence="1">Membrane</location>
        <topology evidence="1">Multi-pass membrane protein</topology>
    </subcellularLocation>
</comment>
<dbReference type="AlphaFoldDB" id="A0A090I9D1"/>
<name>A0A090I9D1_9GAMM</name>
<keyword evidence="5" id="KW-0472">Membrane</keyword>
<sequence>MSTISTTIESAKRGQFSSKFGFIMAAAGSAVGVGNIWGFPTQAASNGGGAFLLVYLVLIFMLGYPMLIAELMIGRHGQTNPANALSKLAKNKSVKLIGITIGLAAIITSALIFSFYGILSGWFISNTLAPIAEMMGSTTTANWLVDMSLSRNVIFTVIFAIFTVLVIQQGVEDGIEKWSKRLMPLLFLMLIAAMLYILTQPGAELGLRALLVPDFSRILDRDVLIGALGQTFFSLSLGSGCMMVYGSYLNKKENIAKLAAQVTLMDTAVAFVAGMVILPAMYVASHNGVEIFAADGSLLSSDTLVFTVLPALFETMGAAQYPVSILFFALLFVAALTSAIGMMESPTSYLAERASMTRKKAAYIVGTIVTALSLVIVFNFSTLFGFVITLTTQYAQPLISLGVAIFAGWVWSRKGLMAEIREQEGVTEHSIFWKIWPVYVKFVCPVLVLILVFASFQ</sequence>
<dbReference type="Pfam" id="PF00209">
    <property type="entry name" value="SNF"/>
    <property type="match status" value="2"/>
</dbReference>
<dbReference type="Proteomes" id="UP000183794">
    <property type="component" value="Unassembled WGS sequence"/>
</dbReference>
<dbReference type="InterPro" id="IPR037272">
    <property type="entry name" value="SNS_sf"/>
</dbReference>
<dbReference type="PROSITE" id="PS50267">
    <property type="entry name" value="NA_NEUROTRAN_SYMP_3"/>
    <property type="match status" value="1"/>
</dbReference>
<evidence type="ECO:0000256" key="5">
    <source>
        <dbReference type="ARBA" id="ARBA00023136"/>
    </source>
</evidence>
<evidence type="ECO:0000256" key="2">
    <source>
        <dbReference type="ARBA" id="ARBA00022448"/>
    </source>
</evidence>
<dbReference type="InterPro" id="IPR047218">
    <property type="entry name" value="YocR/YhdH-like"/>
</dbReference>
<dbReference type="PRINTS" id="PR00176">
    <property type="entry name" value="NANEUSMPORT"/>
</dbReference>
<evidence type="ECO:0000313" key="7">
    <source>
        <dbReference type="Proteomes" id="UP000183794"/>
    </source>
</evidence>
<protein>
    <submittedName>
        <fullName evidence="6">Transporter</fullName>
    </submittedName>
</protein>
<dbReference type="InterPro" id="IPR000175">
    <property type="entry name" value="Na/ntran_symport"/>
</dbReference>
<dbReference type="KEGG" id="mvs:MVIS_0277"/>
<dbReference type="SUPFAM" id="SSF161070">
    <property type="entry name" value="SNF-like"/>
    <property type="match status" value="1"/>
</dbReference>
<dbReference type="OrthoDB" id="9762833at2"/>
<accession>A0A090I9D1</accession>
<gene>
    <name evidence="6" type="ORF">NVI5450_3083</name>
</gene>
<keyword evidence="4" id="KW-1133">Transmembrane helix</keyword>
<evidence type="ECO:0000313" key="6">
    <source>
        <dbReference type="EMBL" id="SGZ06600.1"/>
    </source>
</evidence>
<dbReference type="PATRIC" id="fig|80854.5.peg.288"/>
<dbReference type="RefSeq" id="WP_045108757.1">
    <property type="nucleotide sequence ID" value="NZ_CAWRBC010000044.1"/>
</dbReference>
<organism evidence="6 7">
    <name type="scientific">Moritella viscosa</name>
    <dbReference type="NCBI Taxonomy" id="80854"/>
    <lineage>
        <taxon>Bacteria</taxon>
        <taxon>Pseudomonadati</taxon>
        <taxon>Pseudomonadota</taxon>
        <taxon>Gammaproteobacteria</taxon>
        <taxon>Alteromonadales</taxon>
        <taxon>Moritellaceae</taxon>
        <taxon>Moritella</taxon>
    </lineage>
</organism>
<dbReference type="EMBL" id="FPLD01000081">
    <property type="protein sequence ID" value="SGZ06600.1"/>
    <property type="molecule type" value="Genomic_DNA"/>
</dbReference>
<keyword evidence="3" id="KW-0812">Transmembrane</keyword>
<dbReference type="GO" id="GO:0016020">
    <property type="term" value="C:membrane"/>
    <property type="evidence" value="ECO:0007669"/>
    <property type="project" value="UniProtKB-SubCell"/>
</dbReference>
<dbReference type="CDD" id="cd10336">
    <property type="entry name" value="SLC6sbd_Tyt1-Like"/>
    <property type="match status" value="1"/>
</dbReference>
<dbReference type="PANTHER" id="PTHR42948:SF1">
    <property type="entry name" value="TRANSPORTER"/>
    <property type="match status" value="1"/>
</dbReference>
<reference evidence="6 7" key="1">
    <citation type="submission" date="2016-11" db="EMBL/GenBank/DDBJ databases">
        <authorList>
            <person name="Jaros S."/>
            <person name="Januszkiewicz K."/>
            <person name="Wedrychowicz H."/>
        </authorList>
    </citation>
    <scope>NUCLEOTIDE SEQUENCE [LARGE SCALE GENOMIC DNA]</scope>
    <source>
        <strain evidence="6">NVI 5450</strain>
    </source>
</reference>
<dbReference type="PANTHER" id="PTHR42948">
    <property type="entry name" value="TRANSPORTER"/>
    <property type="match status" value="1"/>
</dbReference>
<evidence type="ECO:0000256" key="3">
    <source>
        <dbReference type="ARBA" id="ARBA00022692"/>
    </source>
</evidence>
<dbReference type="HOGENOM" id="CLU_006855_3_0_6"/>